<dbReference type="RefSeq" id="XP_041227346.1">
    <property type="nucleotide sequence ID" value="XM_041361454.1"/>
</dbReference>
<dbReference type="EMBL" id="JABBWK010000020">
    <property type="protein sequence ID" value="KAG1901771.1"/>
    <property type="molecule type" value="Genomic_DNA"/>
</dbReference>
<reference evidence="1" key="1">
    <citation type="journal article" date="2020" name="New Phytol.">
        <title>Comparative genomics reveals dynamic genome evolution in host specialist ectomycorrhizal fungi.</title>
        <authorList>
            <person name="Lofgren L.A."/>
            <person name="Nguyen N.H."/>
            <person name="Vilgalys R."/>
            <person name="Ruytinx J."/>
            <person name="Liao H.L."/>
            <person name="Branco S."/>
            <person name="Kuo A."/>
            <person name="LaButti K."/>
            <person name="Lipzen A."/>
            <person name="Andreopoulos W."/>
            <person name="Pangilinan J."/>
            <person name="Riley R."/>
            <person name="Hundley H."/>
            <person name="Na H."/>
            <person name="Barry K."/>
            <person name="Grigoriev I.V."/>
            <person name="Stajich J.E."/>
            <person name="Kennedy P.G."/>
        </authorList>
    </citation>
    <scope>NUCLEOTIDE SEQUENCE</scope>
    <source>
        <strain evidence="1">FC203</strain>
    </source>
</reference>
<proteinExistence type="predicted"/>
<gene>
    <name evidence="1" type="ORF">F5891DRAFT_1027876</name>
</gene>
<dbReference type="Proteomes" id="UP001195769">
    <property type="component" value="Unassembled WGS sequence"/>
</dbReference>
<dbReference type="AlphaFoldDB" id="A0AAD4E9E4"/>
<name>A0AAD4E9E4_9AGAM</name>
<keyword evidence="2" id="KW-1185">Reference proteome</keyword>
<organism evidence="1 2">
    <name type="scientific">Suillus fuscotomentosus</name>
    <dbReference type="NCBI Taxonomy" id="1912939"/>
    <lineage>
        <taxon>Eukaryota</taxon>
        <taxon>Fungi</taxon>
        <taxon>Dikarya</taxon>
        <taxon>Basidiomycota</taxon>
        <taxon>Agaricomycotina</taxon>
        <taxon>Agaricomycetes</taxon>
        <taxon>Agaricomycetidae</taxon>
        <taxon>Boletales</taxon>
        <taxon>Suillineae</taxon>
        <taxon>Suillaceae</taxon>
        <taxon>Suillus</taxon>
    </lineage>
</organism>
<protein>
    <submittedName>
        <fullName evidence="1">Uncharacterized protein</fullName>
    </submittedName>
</protein>
<evidence type="ECO:0000313" key="2">
    <source>
        <dbReference type="Proteomes" id="UP001195769"/>
    </source>
</evidence>
<dbReference type="GeneID" id="64655752"/>
<accession>A0AAD4E9E4</accession>
<sequence>MCKRRVFLLSSMSACDIIVTANVTLSLERGFIPTEGTFHGRGLELSQCIILFGSVVLKLAPVVPHYSSGHWSVLRRSQWTILPLTRQADVSKRKVHNIPPCH</sequence>
<evidence type="ECO:0000313" key="1">
    <source>
        <dbReference type="EMBL" id="KAG1901771.1"/>
    </source>
</evidence>
<comment type="caution">
    <text evidence="1">The sequence shown here is derived from an EMBL/GenBank/DDBJ whole genome shotgun (WGS) entry which is preliminary data.</text>
</comment>